<name>A0A426YQL2_ENSVE</name>
<feature type="region of interest" description="Disordered" evidence="1">
    <location>
        <begin position="90"/>
        <end position="132"/>
    </location>
</feature>
<feature type="compositionally biased region" description="Low complexity" evidence="1">
    <location>
        <begin position="100"/>
        <end position="109"/>
    </location>
</feature>
<dbReference type="EMBL" id="AMZH03010840">
    <property type="protein sequence ID" value="RRT53985.1"/>
    <property type="molecule type" value="Genomic_DNA"/>
</dbReference>
<evidence type="ECO:0000256" key="1">
    <source>
        <dbReference type="SAM" id="MobiDB-lite"/>
    </source>
</evidence>
<proteinExistence type="predicted"/>
<accession>A0A426YQL2</accession>
<feature type="compositionally biased region" description="Pro residues" evidence="1">
    <location>
        <begin position="111"/>
        <end position="121"/>
    </location>
</feature>
<evidence type="ECO:0000313" key="2">
    <source>
        <dbReference type="EMBL" id="RRT53985.1"/>
    </source>
</evidence>
<evidence type="ECO:0000313" key="3">
    <source>
        <dbReference type="Proteomes" id="UP000287651"/>
    </source>
</evidence>
<feature type="region of interest" description="Disordered" evidence="1">
    <location>
        <begin position="1"/>
        <end position="50"/>
    </location>
</feature>
<comment type="caution">
    <text evidence="2">The sequence shown here is derived from an EMBL/GenBank/DDBJ whole genome shotgun (WGS) entry which is preliminary data.</text>
</comment>
<protein>
    <submittedName>
        <fullName evidence="2">Uncharacterized protein</fullName>
    </submittedName>
</protein>
<organism evidence="2 3">
    <name type="scientific">Ensete ventricosum</name>
    <name type="common">Abyssinian banana</name>
    <name type="synonym">Musa ensete</name>
    <dbReference type="NCBI Taxonomy" id="4639"/>
    <lineage>
        <taxon>Eukaryota</taxon>
        <taxon>Viridiplantae</taxon>
        <taxon>Streptophyta</taxon>
        <taxon>Embryophyta</taxon>
        <taxon>Tracheophyta</taxon>
        <taxon>Spermatophyta</taxon>
        <taxon>Magnoliopsida</taxon>
        <taxon>Liliopsida</taxon>
        <taxon>Zingiberales</taxon>
        <taxon>Musaceae</taxon>
        <taxon>Ensete</taxon>
    </lineage>
</organism>
<dbReference type="Proteomes" id="UP000287651">
    <property type="component" value="Unassembled WGS sequence"/>
</dbReference>
<gene>
    <name evidence="2" type="ORF">B296_00049474</name>
</gene>
<reference evidence="2 3" key="1">
    <citation type="journal article" date="2014" name="Agronomy (Basel)">
        <title>A Draft Genome Sequence for Ensete ventricosum, the Drought-Tolerant Tree Against Hunger.</title>
        <authorList>
            <person name="Harrison J."/>
            <person name="Moore K.A."/>
            <person name="Paszkiewicz K."/>
            <person name="Jones T."/>
            <person name="Grant M."/>
            <person name="Ambacheew D."/>
            <person name="Muzemil S."/>
            <person name="Studholme D.J."/>
        </authorList>
    </citation>
    <scope>NUCLEOTIDE SEQUENCE [LARGE SCALE GENOMIC DNA]</scope>
</reference>
<dbReference type="AlphaFoldDB" id="A0A426YQL2"/>
<sequence>MYGSPSARPSEDLNLPYPPAGPFSGQRTAEAESDLLRRQHQQQQMSSGLLRYRSAPSSLLGEVCEDFLPVRASSPETETMFARFLAPDLRNETQDGPSGGAATASGQSSPHFPPPPPPPPSAKEVKEQQSRGFTSAPQMIFHPQQQRQMQSHSSADSSFRAVMGSLTMEAAQLKHGDFGSSSNLIRHSSSPAGLFSHLNVDEGIDSSTLPETVRLHLGVVIGNSFEVRKILERSSNLTVHRTYTRQVLKKKKKKKNHEIFIRL</sequence>